<comment type="similarity">
    <text evidence="4">Belongs to the TonB-dependent receptor family.</text>
</comment>
<feature type="signal peptide" evidence="5">
    <location>
        <begin position="1"/>
        <end position="32"/>
    </location>
</feature>
<evidence type="ECO:0000256" key="3">
    <source>
        <dbReference type="ARBA" id="ARBA00023237"/>
    </source>
</evidence>
<sequence length="1020" mass="112181">MIQRRFKKNKLATTLSVILGATAVAPVLTVNAQEQAEKQIEVIQVTGMRSSIKESTRLKRDAVGVVDAISAEDIGKFPDTNLAESLQRITGVSIDRSNGEGSRVTVRGFGPQFNMVTLNGRAMPASSLPEGGGASDNRAYDFQNLASDAIKSVEVYKTGKASIATGGIGASININTAKPLDNPGLQTSFGSKALYDTSVRDGVRDYNDKVTPEFSGLISWTDEEEVFGASVNASFSERHSSATGATINNWSNRTYDGSINREVSEPYTVDGVTYPASNIVNGPEMGEAYQLPSDIAYRLEDTQRERTNAQLTLQYRPLENVTTTLDYTYTKLDSQVHSSDLSGWFDSYVGTAEFTEGLNPTPEVYIENRNENPPRDVALKQIHYNSLTEDKSLGLNINWEVTDEFTLTLDAHDSESVSKPTEGYGNALTVGIGSNVHKSVGAIYGSSGLPSMQVVFDDCDPRVATQDGVGGYNCNGQLDVSDVGTTMMQTAFSNNDNEIQQIRLDGEYEFENGSINFGIESRKMENTTIQSNTGNQTMGGWSASNAGELPEGFLDPIDFNDSLDDYKIKDGWTQGYRGDAKEIGQWAAEKYDLEFGRNPNESNHRVIEEDITALYFEINLDGELGDMPFHMSAGLRYESTDSKSSAKSAIPTAIQWDSNNDTQVIQGSFADAESYSVSNSYDHLLPSFDFDLTVVENVITRFSYSKTIARPSYGQLDAQTAINGGPALPTILDDQVYGSANSGNPELVPLESDNLDLSVEWYFEDTSYVSAGYYEKRVENFVGTEPLIANFFDLRDVTNGPRAEQAIAELAALGITNPDDTQLFSMVAANELGVAYDSMTALEFEDAIDILPNSDDPQMMFRYNAPVNNKEAKVYGWEFALQHFFGDTGFGMQANYTIVKGDIGFDVSSDEVQFALQGLSDTANLVLLYEKDDITVRLAYNWRDEFLENANRSAGEPEFVEAYDQIDMSASYQVNDNFSVSFAGINLTGEDIRKHGRNKNQFTFGEESEPRYEIGARYTF</sequence>
<dbReference type="EMBL" id="CP059733">
    <property type="protein sequence ID" value="WDE07084.1"/>
    <property type="molecule type" value="Genomic_DNA"/>
</dbReference>
<dbReference type="AlphaFoldDB" id="A0AAE9Z6V6"/>
<organism evidence="8 9">
    <name type="scientific">Thalassomonas viridans</name>
    <dbReference type="NCBI Taxonomy" id="137584"/>
    <lineage>
        <taxon>Bacteria</taxon>
        <taxon>Pseudomonadati</taxon>
        <taxon>Pseudomonadota</taxon>
        <taxon>Gammaproteobacteria</taxon>
        <taxon>Alteromonadales</taxon>
        <taxon>Colwelliaceae</taxon>
        <taxon>Thalassomonas</taxon>
    </lineage>
</organism>
<dbReference type="KEGG" id="tvd:SG34_009430"/>
<keyword evidence="9" id="KW-1185">Reference proteome</keyword>
<dbReference type="GO" id="GO:0009279">
    <property type="term" value="C:cell outer membrane"/>
    <property type="evidence" value="ECO:0007669"/>
    <property type="project" value="UniProtKB-SubCell"/>
</dbReference>
<evidence type="ECO:0000259" key="7">
    <source>
        <dbReference type="Pfam" id="PF07715"/>
    </source>
</evidence>
<keyword evidence="2 4" id="KW-0472">Membrane</keyword>
<keyword evidence="8" id="KW-0675">Receptor</keyword>
<dbReference type="Proteomes" id="UP000032352">
    <property type="component" value="Chromosome"/>
</dbReference>
<evidence type="ECO:0000256" key="2">
    <source>
        <dbReference type="ARBA" id="ARBA00023136"/>
    </source>
</evidence>
<dbReference type="Pfam" id="PF00593">
    <property type="entry name" value="TonB_dep_Rec_b-barrel"/>
    <property type="match status" value="1"/>
</dbReference>
<dbReference type="InterPro" id="IPR010104">
    <property type="entry name" value="TonB_rcpt_bac"/>
</dbReference>
<dbReference type="InterPro" id="IPR000531">
    <property type="entry name" value="Beta-barrel_TonB"/>
</dbReference>
<dbReference type="PANTHER" id="PTHR40980:SF3">
    <property type="entry name" value="TONB-DEPENDENT RECEPTOR-LIKE BETA-BARREL DOMAIN-CONTAINING PROTEIN"/>
    <property type="match status" value="1"/>
</dbReference>
<evidence type="ECO:0000313" key="9">
    <source>
        <dbReference type="Proteomes" id="UP000032352"/>
    </source>
</evidence>
<dbReference type="Gene3D" id="2.40.170.20">
    <property type="entry name" value="TonB-dependent receptor, beta-barrel domain"/>
    <property type="match status" value="1"/>
</dbReference>
<evidence type="ECO:0000259" key="6">
    <source>
        <dbReference type="Pfam" id="PF00593"/>
    </source>
</evidence>
<feature type="chain" id="PRO_5042124843" evidence="5">
    <location>
        <begin position="33"/>
        <end position="1020"/>
    </location>
</feature>
<dbReference type="NCBIfam" id="TIGR01782">
    <property type="entry name" value="TonB-Xanth-Caul"/>
    <property type="match status" value="1"/>
</dbReference>
<dbReference type="InterPro" id="IPR012910">
    <property type="entry name" value="Plug_dom"/>
</dbReference>
<dbReference type="InterPro" id="IPR036942">
    <property type="entry name" value="Beta-barrel_TonB_sf"/>
</dbReference>
<dbReference type="RefSeq" id="WP_044841648.1">
    <property type="nucleotide sequence ID" value="NZ_CP059733.1"/>
</dbReference>
<gene>
    <name evidence="8" type="ORF">SG34_009430</name>
</gene>
<comment type="subcellular location">
    <subcellularLocation>
        <location evidence="1 4">Cell outer membrane</location>
    </subcellularLocation>
</comment>
<feature type="domain" description="TonB-dependent receptor-like beta-barrel" evidence="6">
    <location>
        <begin position="490"/>
        <end position="987"/>
    </location>
</feature>
<reference evidence="8 9" key="1">
    <citation type="journal article" date="2015" name="Genome Announc.">
        <title>Draft Genome Sequences of Marine Isolates of Thalassomonas viridans and Thalassomonas actiniarum.</title>
        <authorList>
            <person name="Olonade I."/>
            <person name="van Zyl L.J."/>
            <person name="Trindade M."/>
        </authorList>
    </citation>
    <scope>NUCLEOTIDE SEQUENCE [LARGE SCALE GENOMIC DNA]</scope>
    <source>
        <strain evidence="8 9">XOM25</strain>
    </source>
</reference>
<evidence type="ECO:0000256" key="5">
    <source>
        <dbReference type="SAM" id="SignalP"/>
    </source>
</evidence>
<evidence type="ECO:0000313" key="8">
    <source>
        <dbReference type="EMBL" id="WDE07084.1"/>
    </source>
</evidence>
<dbReference type="InterPro" id="IPR037066">
    <property type="entry name" value="Plug_dom_sf"/>
</dbReference>
<dbReference type="PANTHER" id="PTHR40980">
    <property type="entry name" value="PLUG DOMAIN-CONTAINING PROTEIN"/>
    <property type="match status" value="1"/>
</dbReference>
<name>A0AAE9Z6V6_9GAMM</name>
<protein>
    <submittedName>
        <fullName evidence="8">TonB-dependent receptor</fullName>
    </submittedName>
</protein>
<evidence type="ECO:0000256" key="4">
    <source>
        <dbReference type="RuleBase" id="RU003357"/>
    </source>
</evidence>
<keyword evidence="4" id="KW-0798">TonB box</keyword>
<dbReference type="Gene3D" id="2.170.130.10">
    <property type="entry name" value="TonB-dependent receptor, plug domain"/>
    <property type="match status" value="1"/>
</dbReference>
<evidence type="ECO:0000256" key="1">
    <source>
        <dbReference type="ARBA" id="ARBA00004442"/>
    </source>
</evidence>
<feature type="domain" description="TonB-dependent receptor plug" evidence="7">
    <location>
        <begin position="59"/>
        <end position="166"/>
    </location>
</feature>
<dbReference type="Pfam" id="PF07715">
    <property type="entry name" value="Plug"/>
    <property type="match status" value="1"/>
</dbReference>
<dbReference type="SUPFAM" id="SSF56935">
    <property type="entry name" value="Porins"/>
    <property type="match status" value="1"/>
</dbReference>
<keyword evidence="5" id="KW-0732">Signal</keyword>
<accession>A0AAE9Z6V6</accession>
<reference evidence="8 9" key="2">
    <citation type="journal article" date="2022" name="Mar. Drugs">
        <title>Bioassay-Guided Fractionation Leads to the Detection of Cholic Acid Generated by the Rare Thalassomonas sp.</title>
        <authorList>
            <person name="Pheiffer F."/>
            <person name="Schneider Y.K."/>
            <person name="Hansen E.H."/>
            <person name="Andersen J.H."/>
            <person name="Isaksson J."/>
            <person name="Busche T."/>
            <person name="R C."/>
            <person name="Kalinowski J."/>
            <person name="Zyl L.V."/>
            <person name="Trindade M."/>
        </authorList>
    </citation>
    <scope>NUCLEOTIDE SEQUENCE [LARGE SCALE GENOMIC DNA]</scope>
    <source>
        <strain evidence="8 9">XOM25</strain>
    </source>
</reference>
<keyword evidence="3" id="KW-0998">Cell outer membrane</keyword>
<proteinExistence type="inferred from homology"/>